<reference evidence="3" key="1">
    <citation type="submission" date="2022-08" db="EMBL/GenBank/DDBJ databases">
        <title>Novel sulphate-reducing endosymbionts in the free-living metamonad Anaeramoeba.</title>
        <authorList>
            <person name="Jerlstrom-Hultqvist J."/>
            <person name="Cepicka I."/>
            <person name="Gallot-Lavallee L."/>
            <person name="Salas-Leiva D."/>
            <person name="Curtis B.A."/>
            <person name="Zahonova K."/>
            <person name="Pipaliya S."/>
            <person name="Dacks J."/>
            <person name="Roger A.J."/>
        </authorList>
    </citation>
    <scope>NUCLEOTIDE SEQUENCE</scope>
    <source>
        <strain evidence="3">Busselton2</strain>
    </source>
</reference>
<keyword evidence="2" id="KW-0732">Signal</keyword>
<evidence type="ECO:0000256" key="2">
    <source>
        <dbReference type="SAM" id="SignalP"/>
    </source>
</evidence>
<dbReference type="Proteomes" id="UP001146793">
    <property type="component" value="Unassembled WGS sequence"/>
</dbReference>
<protein>
    <submittedName>
        <fullName evidence="3">Uncharacterized protein</fullName>
    </submittedName>
</protein>
<proteinExistence type="predicted"/>
<keyword evidence="1" id="KW-0472">Membrane</keyword>
<sequence>MKKLIILIVICSIFNLVTSDEPEVTQVLRQATYHDGECGSIDSEQHFVLGECYQWGSMGKKYFLMENENDNSTYVRMEKFYDNDCQTTYYNTTYDLGCTDGESYSHSFTLEPVTGDILALGSDFEENAYCDELYEGSYMTGYCYGDDENEDSYRLTHIGNVAYHTYYTDSSCSVKYSVLSYTLDECKDWQDDSHETVRLVAEEVSSDSEGGETDGGVVNSINFILLFTFLIVNPLFFLN</sequence>
<keyword evidence="1" id="KW-0812">Transmembrane</keyword>
<name>A0AAV7Y2H4_9EUKA</name>
<organism evidence="3 4">
    <name type="scientific">Anaeramoeba flamelloides</name>
    <dbReference type="NCBI Taxonomy" id="1746091"/>
    <lineage>
        <taxon>Eukaryota</taxon>
        <taxon>Metamonada</taxon>
        <taxon>Anaeramoebidae</taxon>
        <taxon>Anaeramoeba</taxon>
    </lineage>
</organism>
<keyword evidence="1" id="KW-1133">Transmembrane helix</keyword>
<evidence type="ECO:0000313" key="3">
    <source>
        <dbReference type="EMBL" id="KAJ3423938.1"/>
    </source>
</evidence>
<dbReference type="AlphaFoldDB" id="A0AAV7Y2H4"/>
<gene>
    <name evidence="3" type="ORF">M0812_29569</name>
</gene>
<feature type="transmembrane region" description="Helical" evidence="1">
    <location>
        <begin position="221"/>
        <end position="238"/>
    </location>
</feature>
<dbReference type="EMBL" id="JANTQA010000075">
    <property type="protein sequence ID" value="KAJ3423938.1"/>
    <property type="molecule type" value="Genomic_DNA"/>
</dbReference>
<evidence type="ECO:0000256" key="1">
    <source>
        <dbReference type="SAM" id="Phobius"/>
    </source>
</evidence>
<accession>A0AAV7Y2H4</accession>
<evidence type="ECO:0000313" key="4">
    <source>
        <dbReference type="Proteomes" id="UP001146793"/>
    </source>
</evidence>
<feature type="signal peptide" evidence="2">
    <location>
        <begin position="1"/>
        <end position="19"/>
    </location>
</feature>
<comment type="caution">
    <text evidence="3">The sequence shown here is derived from an EMBL/GenBank/DDBJ whole genome shotgun (WGS) entry which is preliminary data.</text>
</comment>
<feature type="chain" id="PRO_5043956041" evidence="2">
    <location>
        <begin position="20"/>
        <end position="239"/>
    </location>
</feature>